<accession>A0ABV7CFK7</accession>
<reference evidence="2" key="1">
    <citation type="journal article" date="2019" name="Int. J. Syst. Evol. Microbiol.">
        <title>The Global Catalogue of Microorganisms (GCM) 10K type strain sequencing project: providing services to taxonomists for standard genome sequencing and annotation.</title>
        <authorList>
            <consortium name="The Broad Institute Genomics Platform"/>
            <consortium name="The Broad Institute Genome Sequencing Center for Infectious Disease"/>
            <person name="Wu L."/>
            <person name="Ma J."/>
        </authorList>
    </citation>
    <scope>NUCLEOTIDE SEQUENCE [LARGE SCALE GENOMIC DNA]</scope>
    <source>
        <strain evidence="2">KCTC 42730</strain>
    </source>
</reference>
<keyword evidence="2" id="KW-1185">Reference proteome</keyword>
<evidence type="ECO:0000313" key="1">
    <source>
        <dbReference type="EMBL" id="MFC3031402.1"/>
    </source>
</evidence>
<sequence>MGIVKISDELHEELRVASQVMSRSINAQAEFWIKMGRWLELNPHQTFIDAVAYHMQQANHNPDYLTAKDTQPHE</sequence>
<dbReference type="EMBL" id="JBHRSD010000002">
    <property type="protein sequence ID" value="MFC3031402.1"/>
    <property type="molecule type" value="Genomic_DNA"/>
</dbReference>
<dbReference type="RefSeq" id="WP_377120591.1">
    <property type="nucleotide sequence ID" value="NZ_JBHRSD010000002.1"/>
</dbReference>
<dbReference type="InterPro" id="IPR021831">
    <property type="entry name" value="ParD-like"/>
</dbReference>
<gene>
    <name evidence="1" type="ORF">ACFOEE_02520</name>
</gene>
<proteinExistence type="predicted"/>
<evidence type="ECO:0000313" key="2">
    <source>
        <dbReference type="Proteomes" id="UP001595453"/>
    </source>
</evidence>
<name>A0ABV7CFK7_9GAMM</name>
<dbReference type="Pfam" id="PF11903">
    <property type="entry name" value="ParD_like"/>
    <property type="match status" value="1"/>
</dbReference>
<protein>
    <submittedName>
        <fullName evidence="1">ParD-like family protein</fullName>
    </submittedName>
</protein>
<organism evidence="1 2">
    <name type="scientific">Pseudoalteromonas fenneropenaei</name>
    <dbReference type="NCBI Taxonomy" id="1737459"/>
    <lineage>
        <taxon>Bacteria</taxon>
        <taxon>Pseudomonadati</taxon>
        <taxon>Pseudomonadota</taxon>
        <taxon>Gammaproteobacteria</taxon>
        <taxon>Alteromonadales</taxon>
        <taxon>Pseudoalteromonadaceae</taxon>
        <taxon>Pseudoalteromonas</taxon>
    </lineage>
</organism>
<comment type="caution">
    <text evidence="1">The sequence shown here is derived from an EMBL/GenBank/DDBJ whole genome shotgun (WGS) entry which is preliminary data.</text>
</comment>
<dbReference type="Proteomes" id="UP001595453">
    <property type="component" value="Unassembled WGS sequence"/>
</dbReference>